<proteinExistence type="predicted"/>
<dbReference type="HOGENOM" id="CLU_796997_0_0_1"/>
<sequence>MGGTFRIYIFDESHKYVPEEYPEFEDFLKDEVEYIQVSDMDEVKEDLLNRRFRSGPLGEYGIMLARNKCEVHTFCYGFDNYYIEEDYMGPGVFSNYIIGKGDILACIPKDWSEICPHGWSDKIRVYTYKSKRLNIQPAKFKYIDVSNEDDIKKDLLYRGFELSTYMILDEYIKLKNINEGYKNYKVITEREIEDRIKDIMSDRYDIIDKIVIVFTINAKFDSHKNFKSVPVSNIGEMKGTFRKLRNEANDPYTFQNWYYYLMMPNEGIRLYDGFKDGYVVVDVIKELGFAEMHSLLSKK</sequence>
<dbReference type="OrthoDB" id="4027847at2759"/>
<organism evidence="1 2">
    <name type="scientific">Debaryomyces hansenii (strain ATCC 36239 / CBS 767 / BCRC 21394 / JCM 1990 / NBRC 0083 / IGC 2968)</name>
    <name type="common">Yeast</name>
    <name type="synonym">Torulaspora hansenii</name>
    <dbReference type="NCBI Taxonomy" id="284592"/>
    <lineage>
        <taxon>Eukaryota</taxon>
        <taxon>Fungi</taxon>
        <taxon>Dikarya</taxon>
        <taxon>Ascomycota</taxon>
        <taxon>Saccharomycotina</taxon>
        <taxon>Pichiomycetes</taxon>
        <taxon>Debaryomycetaceae</taxon>
        <taxon>Debaryomyces</taxon>
    </lineage>
</organism>
<evidence type="ECO:0000313" key="2">
    <source>
        <dbReference type="Proteomes" id="UP000000599"/>
    </source>
</evidence>
<protein>
    <submittedName>
        <fullName evidence="1">DEHA2C15488p</fullName>
    </submittedName>
</protein>
<dbReference type="KEGG" id="dha:DEHA2C15488g"/>
<dbReference type="AlphaFoldDB" id="Q6BTW1"/>
<keyword evidence="2" id="KW-1185">Reference proteome</keyword>
<dbReference type="VEuPathDB" id="FungiDB:DEHA2C15488g"/>
<dbReference type="EMBL" id="CR382135">
    <property type="protein sequence ID" value="CAG86440.2"/>
    <property type="molecule type" value="Genomic_DNA"/>
</dbReference>
<gene>
    <name evidence="1" type="ordered locus">DEHA2C15488g</name>
</gene>
<dbReference type="GeneID" id="2900811"/>
<dbReference type="Proteomes" id="UP000000599">
    <property type="component" value="Chromosome C"/>
</dbReference>
<name>Q6BTW1_DEBHA</name>
<reference evidence="1 2" key="1">
    <citation type="journal article" date="2004" name="Nature">
        <title>Genome evolution in yeasts.</title>
        <authorList>
            <consortium name="Genolevures"/>
            <person name="Dujon B."/>
            <person name="Sherman D."/>
            <person name="Fischer G."/>
            <person name="Durrens P."/>
            <person name="Casaregola S."/>
            <person name="Lafontaine I."/>
            <person name="de Montigny J."/>
            <person name="Marck C."/>
            <person name="Neuveglise C."/>
            <person name="Talla E."/>
            <person name="Goffard N."/>
            <person name="Frangeul L."/>
            <person name="Aigle M."/>
            <person name="Anthouard V."/>
            <person name="Babour A."/>
            <person name="Barbe V."/>
            <person name="Barnay S."/>
            <person name="Blanchin S."/>
            <person name="Beckerich J.M."/>
            <person name="Beyne E."/>
            <person name="Bleykasten C."/>
            <person name="Boisrame A."/>
            <person name="Boyer J."/>
            <person name="Cattolico L."/>
            <person name="Confanioleri F."/>
            <person name="de Daruvar A."/>
            <person name="Despons L."/>
            <person name="Fabre E."/>
            <person name="Fairhead C."/>
            <person name="Ferry-Dumazet H."/>
            <person name="Groppi A."/>
            <person name="Hantraye F."/>
            <person name="Hennequin C."/>
            <person name="Jauniaux N."/>
            <person name="Joyet P."/>
            <person name="Kachouri R."/>
            <person name="Kerrest A."/>
            <person name="Koszul R."/>
            <person name="Lemaire M."/>
            <person name="Lesur I."/>
            <person name="Ma L."/>
            <person name="Muller H."/>
            <person name="Nicaud J.M."/>
            <person name="Nikolski M."/>
            <person name="Oztas S."/>
            <person name="Ozier-Kalogeropoulos O."/>
            <person name="Pellenz S."/>
            <person name="Potier S."/>
            <person name="Richard G.F."/>
            <person name="Straub M.L."/>
            <person name="Suleau A."/>
            <person name="Swennene D."/>
            <person name="Tekaia F."/>
            <person name="Wesolowski-Louvel M."/>
            <person name="Westhof E."/>
            <person name="Wirth B."/>
            <person name="Zeniou-Meyer M."/>
            <person name="Zivanovic I."/>
            <person name="Bolotin-Fukuhara M."/>
            <person name="Thierry A."/>
            <person name="Bouchier C."/>
            <person name="Caudron B."/>
            <person name="Scarpelli C."/>
            <person name="Gaillardin C."/>
            <person name="Weissenbach J."/>
            <person name="Wincker P."/>
            <person name="Souciet J.L."/>
        </authorList>
    </citation>
    <scope>NUCLEOTIDE SEQUENCE [LARGE SCALE GENOMIC DNA]</scope>
    <source>
        <strain evidence="2">ATCC 36239 / CBS 767 / BCRC 21394 / JCM 1990 / NBRC 0083 / IGC 2968</strain>
    </source>
</reference>
<dbReference type="RefSeq" id="XP_458358.2">
    <property type="nucleotide sequence ID" value="XM_458358.1"/>
</dbReference>
<evidence type="ECO:0000313" key="1">
    <source>
        <dbReference type="EMBL" id="CAG86440.2"/>
    </source>
</evidence>
<accession>Q6BTW1</accession>
<dbReference type="InParanoid" id="Q6BTW1"/>